<organism evidence="3 4">
    <name type="scientific">Paenibacillus eucommiae</name>
    <dbReference type="NCBI Taxonomy" id="1355755"/>
    <lineage>
        <taxon>Bacteria</taxon>
        <taxon>Bacillati</taxon>
        <taxon>Bacillota</taxon>
        <taxon>Bacilli</taxon>
        <taxon>Bacillales</taxon>
        <taxon>Paenibacillaceae</taxon>
        <taxon>Paenibacillus</taxon>
    </lineage>
</organism>
<dbReference type="EMBL" id="JAGGLB010000040">
    <property type="protein sequence ID" value="MBP1995877.1"/>
    <property type="molecule type" value="Genomic_DNA"/>
</dbReference>
<protein>
    <submittedName>
        <fullName evidence="3">Dehydrogenase</fullName>
    </submittedName>
</protein>
<reference evidence="3 4" key="1">
    <citation type="submission" date="2021-03" db="EMBL/GenBank/DDBJ databases">
        <title>Genomic Encyclopedia of Type Strains, Phase IV (KMG-IV): sequencing the most valuable type-strain genomes for metagenomic binning, comparative biology and taxonomic classification.</title>
        <authorList>
            <person name="Goeker M."/>
        </authorList>
    </citation>
    <scope>NUCLEOTIDE SEQUENCE [LARGE SCALE GENOMIC DNA]</scope>
    <source>
        <strain evidence="3 4">DSM 26048</strain>
    </source>
</reference>
<evidence type="ECO:0000259" key="1">
    <source>
        <dbReference type="Pfam" id="PF01408"/>
    </source>
</evidence>
<accession>A0ABS4J7Q4</accession>
<keyword evidence="4" id="KW-1185">Reference proteome</keyword>
<dbReference type="PANTHER" id="PTHR43249:SF1">
    <property type="entry name" value="D-GLUCOSIDE 3-DEHYDROGENASE"/>
    <property type="match status" value="1"/>
</dbReference>
<sequence length="158" mass="17431">MLDKEELDAVSICTPNKYHAPAAIYALQKGVHVFCEKPMALHAAEAQLMLEASKAPGKILSIGFHYRHMAQAQAAKRVIAACEIGHVYMTRVQALRRRGIPTWGVFTNKELQGGGALVDFGVHLLDLALWLIGNPKVIEVPFFHPQGPSILFNDENHP</sequence>
<dbReference type="Proteomes" id="UP001519287">
    <property type="component" value="Unassembled WGS sequence"/>
</dbReference>
<dbReference type="InterPro" id="IPR052515">
    <property type="entry name" value="Gfo/Idh/MocA_Oxidoreductase"/>
</dbReference>
<evidence type="ECO:0000313" key="4">
    <source>
        <dbReference type="Proteomes" id="UP001519287"/>
    </source>
</evidence>
<feature type="domain" description="GFO/IDH/MocA-like oxidoreductase" evidence="2">
    <location>
        <begin position="73"/>
        <end position="137"/>
    </location>
</feature>
<dbReference type="Pfam" id="PF22725">
    <property type="entry name" value="GFO_IDH_MocA_C3"/>
    <property type="match status" value="1"/>
</dbReference>
<comment type="caution">
    <text evidence="3">The sequence shown here is derived from an EMBL/GenBank/DDBJ whole genome shotgun (WGS) entry which is preliminary data.</text>
</comment>
<proteinExistence type="predicted"/>
<dbReference type="SUPFAM" id="SSF55347">
    <property type="entry name" value="Glyceraldehyde-3-phosphate dehydrogenase-like, C-terminal domain"/>
    <property type="match status" value="1"/>
</dbReference>
<gene>
    <name evidence="3" type="ORF">J2Z66_007519</name>
</gene>
<dbReference type="InterPro" id="IPR036291">
    <property type="entry name" value="NAD(P)-bd_dom_sf"/>
</dbReference>
<evidence type="ECO:0000259" key="2">
    <source>
        <dbReference type="Pfam" id="PF22725"/>
    </source>
</evidence>
<dbReference type="InterPro" id="IPR055170">
    <property type="entry name" value="GFO_IDH_MocA-like_dom"/>
</dbReference>
<dbReference type="Gene3D" id="3.40.50.720">
    <property type="entry name" value="NAD(P)-binding Rossmann-like Domain"/>
    <property type="match status" value="1"/>
</dbReference>
<evidence type="ECO:0000313" key="3">
    <source>
        <dbReference type="EMBL" id="MBP1995877.1"/>
    </source>
</evidence>
<dbReference type="PANTHER" id="PTHR43249">
    <property type="entry name" value="UDP-N-ACETYL-2-AMINO-2-DEOXY-D-GLUCURONATE OXIDASE"/>
    <property type="match status" value="1"/>
</dbReference>
<dbReference type="Pfam" id="PF01408">
    <property type="entry name" value="GFO_IDH_MocA"/>
    <property type="match status" value="1"/>
</dbReference>
<feature type="domain" description="Gfo/Idh/MocA-like oxidoreductase N-terminal" evidence="1">
    <location>
        <begin position="1"/>
        <end position="64"/>
    </location>
</feature>
<dbReference type="InterPro" id="IPR000683">
    <property type="entry name" value="Gfo/Idh/MocA-like_OxRdtase_N"/>
</dbReference>
<name>A0ABS4J7Q4_9BACL</name>
<dbReference type="SUPFAM" id="SSF51735">
    <property type="entry name" value="NAD(P)-binding Rossmann-fold domains"/>
    <property type="match status" value="1"/>
</dbReference>
<dbReference type="Gene3D" id="3.30.360.10">
    <property type="entry name" value="Dihydrodipicolinate Reductase, domain 2"/>
    <property type="match status" value="1"/>
</dbReference>